<keyword evidence="8" id="KW-1185">Reference proteome</keyword>
<evidence type="ECO:0000259" key="4">
    <source>
        <dbReference type="SMART" id="SM00226"/>
    </source>
</evidence>
<feature type="active site" evidence="3">
    <location>
        <position position="17"/>
    </location>
</feature>
<dbReference type="AlphaFoldDB" id="A0A8I2H1J0"/>
<dbReference type="InterPro" id="IPR052995">
    <property type="entry name" value="LMW-PTP"/>
</dbReference>
<reference evidence="6 8" key="2">
    <citation type="submission" date="2023-10" db="EMBL/GenBank/DDBJ databases">
        <title>To unveil natural product biosynthetic capacity in Pseudoalteromonas.</title>
        <authorList>
            <person name="Wang J."/>
        </authorList>
    </citation>
    <scope>NUCLEOTIDE SEQUENCE [LARGE SCALE GENOMIC DNA]</scope>
    <source>
        <strain evidence="6 8">DSM 15914</strain>
    </source>
</reference>
<dbReference type="CDD" id="cd16343">
    <property type="entry name" value="LMWPTP"/>
    <property type="match status" value="1"/>
</dbReference>
<evidence type="ECO:0000313" key="7">
    <source>
        <dbReference type="Proteomes" id="UP000646877"/>
    </source>
</evidence>
<feature type="active site" description="Nucleophile" evidence="3">
    <location>
        <position position="11"/>
    </location>
</feature>
<dbReference type="PANTHER" id="PTHR47439">
    <property type="entry name" value="LOW MOLECULAR WEIGHT PHOSPHOTYROSINE PROTEIN PHOSPHATASE-RELATED"/>
    <property type="match status" value="1"/>
</dbReference>
<evidence type="ECO:0000313" key="6">
    <source>
        <dbReference type="EMBL" id="WOX31126.1"/>
    </source>
</evidence>
<dbReference type="Gene3D" id="3.40.50.2300">
    <property type="match status" value="1"/>
</dbReference>
<dbReference type="InterPro" id="IPR023485">
    <property type="entry name" value="Ptyr_pPase"/>
</dbReference>
<evidence type="ECO:0000256" key="3">
    <source>
        <dbReference type="PIRSR" id="PIRSR617867-1"/>
    </source>
</evidence>
<dbReference type="SUPFAM" id="SSF52788">
    <property type="entry name" value="Phosphotyrosine protein phosphatases I"/>
    <property type="match status" value="1"/>
</dbReference>
<protein>
    <submittedName>
        <fullName evidence="5">Low molecular weight phosphotyrosine protein phosphatase</fullName>
    </submittedName>
    <submittedName>
        <fullName evidence="6">Low molecular weight protein-tyrosine-phosphatase</fullName>
        <ecNumber evidence="6">3.1.3.48</ecNumber>
    </submittedName>
</protein>
<gene>
    <name evidence="5" type="ORF">F9Y85_15565</name>
    <name evidence="6" type="ORF">R5H13_19465</name>
</gene>
<keyword evidence="2 6" id="KW-0378">Hydrolase</keyword>
<dbReference type="GO" id="GO:0004725">
    <property type="term" value="F:protein tyrosine phosphatase activity"/>
    <property type="evidence" value="ECO:0007669"/>
    <property type="project" value="UniProtKB-EC"/>
</dbReference>
<dbReference type="InterPro" id="IPR017867">
    <property type="entry name" value="Tyr_phospatase_low_mol_wt"/>
</dbReference>
<dbReference type="EMBL" id="WEIA01000010">
    <property type="protein sequence ID" value="NLR22692.1"/>
    <property type="molecule type" value="Genomic_DNA"/>
</dbReference>
<evidence type="ECO:0000313" key="5">
    <source>
        <dbReference type="EMBL" id="NLR22692.1"/>
    </source>
</evidence>
<dbReference type="Proteomes" id="UP000646877">
    <property type="component" value="Unassembled WGS sequence"/>
</dbReference>
<dbReference type="EMBL" id="CP137579">
    <property type="protein sequence ID" value="WOX31126.1"/>
    <property type="molecule type" value="Genomic_DNA"/>
</dbReference>
<dbReference type="Proteomes" id="UP001304419">
    <property type="component" value="Chromosome 2"/>
</dbReference>
<accession>A0A8I2H1J0</accession>
<evidence type="ECO:0000256" key="1">
    <source>
        <dbReference type="ARBA" id="ARBA00011063"/>
    </source>
</evidence>
<name>A0A8I2H1J0_9GAMM</name>
<dbReference type="PANTHER" id="PTHR47439:SF1">
    <property type="entry name" value="ACID PHOSPHATASE"/>
    <property type="match status" value="1"/>
</dbReference>
<sequence length="157" mass="17144">MSAISSILVVCMGNICRSPTMEAVLKHKLAATELTIRIDSAGTIGYHQGNPPDPRSVAAGSARGYDFSGISAQQVKPSDFEDYDLVLCADNANYRDLLSICPNDLAHKVQLFLAFGDMTEHEVPDPYYGGERGFEHVLDLIEAASENIINKIRLSTR</sequence>
<dbReference type="PRINTS" id="PR00719">
    <property type="entry name" value="LMWPTPASE"/>
</dbReference>
<dbReference type="RefSeq" id="WP_039491626.1">
    <property type="nucleotide sequence ID" value="NZ_CBCSDF010000009.1"/>
</dbReference>
<organism evidence="5 7">
    <name type="scientific">Pseudoalteromonas maricaloris</name>
    <dbReference type="NCBI Taxonomy" id="184924"/>
    <lineage>
        <taxon>Bacteria</taxon>
        <taxon>Pseudomonadati</taxon>
        <taxon>Pseudomonadota</taxon>
        <taxon>Gammaproteobacteria</taxon>
        <taxon>Alteromonadales</taxon>
        <taxon>Pseudoalteromonadaceae</taxon>
        <taxon>Pseudoalteromonas</taxon>
    </lineage>
</organism>
<feature type="active site" description="Proton donor" evidence="3">
    <location>
        <position position="125"/>
    </location>
</feature>
<dbReference type="EC" id="3.1.3.48" evidence="6"/>
<proteinExistence type="inferred from homology"/>
<dbReference type="Pfam" id="PF01451">
    <property type="entry name" value="LMWPc"/>
    <property type="match status" value="1"/>
</dbReference>
<feature type="domain" description="Phosphotyrosine protein phosphatase I" evidence="4">
    <location>
        <begin position="5"/>
        <end position="151"/>
    </location>
</feature>
<dbReference type="InterPro" id="IPR036196">
    <property type="entry name" value="Ptyr_pPase_sf"/>
</dbReference>
<evidence type="ECO:0000256" key="2">
    <source>
        <dbReference type="ARBA" id="ARBA00022801"/>
    </source>
</evidence>
<reference evidence="5" key="1">
    <citation type="submission" date="2019-10" db="EMBL/GenBank/DDBJ databases">
        <authorList>
            <person name="Paulsen S."/>
        </authorList>
    </citation>
    <scope>NUCLEOTIDE SEQUENCE</scope>
    <source>
        <strain evidence="5">LMG 19692</strain>
    </source>
</reference>
<comment type="similarity">
    <text evidence="1">Belongs to the low molecular weight phosphotyrosine protein phosphatase family.</text>
</comment>
<dbReference type="SMART" id="SM00226">
    <property type="entry name" value="LMWPc"/>
    <property type="match status" value="1"/>
</dbReference>
<evidence type="ECO:0000313" key="8">
    <source>
        <dbReference type="Proteomes" id="UP001304419"/>
    </source>
</evidence>